<dbReference type="OrthoDB" id="421121at2759"/>
<dbReference type="Pfam" id="PF13844">
    <property type="entry name" value="Glyco_transf_41"/>
    <property type="match status" value="2"/>
</dbReference>
<keyword evidence="5 10" id="KW-0808">Transferase</keyword>
<evidence type="ECO:0000256" key="3">
    <source>
        <dbReference type="ARBA" id="ARBA00011970"/>
    </source>
</evidence>
<protein>
    <recommendedName>
        <fullName evidence="3">protein O-GlcNAc transferase</fullName>
        <ecNumber evidence="3">2.4.1.255</ecNumber>
    </recommendedName>
</protein>
<name>A0A0G2H2Y2_9PEZI</name>
<keyword evidence="7 8" id="KW-0802">TPR repeat</keyword>
<sequence>MMGDVYGNVLVQKYPTENARASLEILHNLCEQSEWNWVDGMLLGGCLHYALEKYEEALEWFKRIIDLNANHVEAISNIAATLYCLSRQDEAERQWQRAIELRPDYLEALEHLVGLLCSTHRNKQAVDIIEHVQQKLRISTHDLHRQNKLKKGIGTGGSASNDMLNPDEALIDAAQAVRKLSVSSEMQDDWGSSGYKIPASENWRILTLVHAKGNMLYALKLIDRASEAFEEAVLISAGRHIGGIQNLIKRIQLVLSPRAIGLQHLDPKNLSAPLLLPPDRAKRTAELVFAPTGGQLPGLRYVPDAGIVPGSGLELALAYYQYGLLLDPKHVHLHTNLGSLLKDIGQLDYAIQMYQKAVECDSTFDIALTNLANAVKDRGRIEEAIKYYRRAVDSNPEFAEAVCGLSTALNSVCDWKGRGGVLLNGGKFDRWHVGDDGMIIDVKETRQGSGLMKKVVDIVARQLKDASTWGSGVLTAGVLASVVSQLDAARASQADSNLYLDSELRYWAGKPWEGSRLLRLIERSTRATMRNCDGSAHRQQIEREAPVFRDVSSWSSDKVIERIVEDGIHILVNLNGYTRGARNEIFAARPAPIQMSFMGFAGTLGAEWCDYLLADTTAIPPETLRPWRGNLTLTDVFRDDAEGDAEDWVYSENIIFCRDTFFCCDHRQSADAAERTVTWEEEQRRRWKMRKEIFPDLPDDMIILGNFNQLYKIDPTTFRTWLRILANTPKAILWLLKFPELGERALKETAEEWAGAEVASRIRFTDVAPKQMHISRARVCDLFLDTPECNAHTTAADVLWSSTPLLTLPRYDYKMCSRMAASILKGALPKNHAGDQAAVDLVAEDDDDYEKKAIKLANGISYRKAEGGYGEAEGRLWELRKLLFGSKWNCALFNTRRWVSDLEEAYEEAWRRWVAGIDGDIYL</sequence>
<feature type="repeat" description="TPR" evidence="8">
    <location>
        <begin position="38"/>
        <end position="71"/>
    </location>
</feature>
<keyword evidence="11" id="KW-1185">Reference proteome</keyword>
<reference evidence="10 11" key="1">
    <citation type="submission" date="2015-05" db="EMBL/GenBank/DDBJ databases">
        <title>Distinctive expansion of gene families associated with plant cell wall degradation and secondary metabolism in the genomes of grapevine trunk pathogens.</title>
        <authorList>
            <person name="Lawrence D.P."/>
            <person name="Travadon R."/>
            <person name="Rolshausen P.E."/>
            <person name="Baumgartner K."/>
        </authorList>
    </citation>
    <scope>NUCLEOTIDE SEQUENCE [LARGE SCALE GENOMIC DNA]</scope>
    <source>
        <strain evidence="10">DA912</strain>
    </source>
</reference>
<feature type="repeat" description="TPR" evidence="8">
    <location>
        <begin position="365"/>
        <end position="398"/>
    </location>
</feature>
<feature type="domain" description="O-GlcNAc transferase C-terminal" evidence="9">
    <location>
        <begin position="532"/>
        <end position="625"/>
    </location>
</feature>
<evidence type="ECO:0000256" key="1">
    <source>
        <dbReference type="ARBA" id="ARBA00004922"/>
    </source>
</evidence>
<comment type="similarity">
    <text evidence="2">Belongs to the glycosyltransferase 41 family. O-GlcNAc transferase subfamily.</text>
</comment>
<dbReference type="EMBL" id="LCUC01000662">
    <property type="protein sequence ID" value="KKY29648.1"/>
    <property type="molecule type" value="Genomic_DNA"/>
</dbReference>
<dbReference type="PANTHER" id="PTHR44998:SF1">
    <property type="entry name" value="UDP-N-ACETYLGLUCOSAMINE--PEPTIDE N-ACETYLGLUCOSAMINYLTRANSFERASE 110 KDA SUBUNIT"/>
    <property type="match status" value="1"/>
</dbReference>
<keyword evidence="4" id="KW-0328">Glycosyltransferase</keyword>
<feature type="repeat" description="TPR" evidence="8">
    <location>
        <begin position="331"/>
        <end position="364"/>
    </location>
</feature>
<evidence type="ECO:0000256" key="2">
    <source>
        <dbReference type="ARBA" id="ARBA00005386"/>
    </source>
</evidence>
<accession>A0A0G2H2Y2</accession>
<dbReference type="PROSITE" id="PS50005">
    <property type="entry name" value="TPR"/>
    <property type="match status" value="4"/>
</dbReference>
<evidence type="ECO:0000256" key="6">
    <source>
        <dbReference type="ARBA" id="ARBA00022737"/>
    </source>
</evidence>
<dbReference type="Gene3D" id="1.25.40.10">
    <property type="entry name" value="Tetratricopeptide repeat domain"/>
    <property type="match status" value="3"/>
</dbReference>
<gene>
    <name evidence="10" type="ORF">UCDDA912_g10425</name>
</gene>
<dbReference type="AlphaFoldDB" id="A0A0G2H2Y2"/>
<dbReference type="Pfam" id="PF13181">
    <property type="entry name" value="TPR_8"/>
    <property type="match status" value="3"/>
</dbReference>
<dbReference type="PANTHER" id="PTHR44998">
    <property type="match status" value="1"/>
</dbReference>
<proteinExistence type="inferred from homology"/>
<evidence type="ECO:0000313" key="10">
    <source>
        <dbReference type="EMBL" id="KKY29648.1"/>
    </source>
</evidence>
<dbReference type="GO" id="GO:0006493">
    <property type="term" value="P:protein O-linked glycosylation"/>
    <property type="evidence" value="ECO:0007669"/>
    <property type="project" value="TreeGrafter"/>
</dbReference>
<dbReference type="EC" id="2.4.1.255" evidence="3"/>
<comment type="pathway">
    <text evidence="1">Protein modification; protein glycosylation.</text>
</comment>
<evidence type="ECO:0000259" key="9">
    <source>
        <dbReference type="Pfam" id="PF13844"/>
    </source>
</evidence>
<dbReference type="Gene3D" id="3.40.50.2000">
    <property type="entry name" value="Glycogen Phosphorylase B"/>
    <property type="match status" value="1"/>
</dbReference>
<evidence type="ECO:0000313" key="11">
    <source>
        <dbReference type="Proteomes" id="UP000034680"/>
    </source>
</evidence>
<organism evidence="10 11">
    <name type="scientific">Diaporthe ampelina</name>
    <dbReference type="NCBI Taxonomy" id="1214573"/>
    <lineage>
        <taxon>Eukaryota</taxon>
        <taxon>Fungi</taxon>
        <taxon>Dikarya</taxon>
        <taxon>Ascomycota</taxon>
        <taxon>Pezizomycotina</taxon>
        <taxon>Sordariomycetes</taxon>
        <taxon>Sordariomycetidae</taxon>
        <taxon>Diaporthales</taxon>
        <taxon>Diaporthaceae</taxon>
        <taxon>Diaporthe</taxon>
    </lineage>
</organism>
<dbReference type="Gene3D" id="3.40.50.11380">
    <property type="match status" value="1"/>
</dbReference>
<evidence type="ECO:0000256" key="4">
    <source>
        <dbReference type="ARBA" id="ARBA00022676"/>
    </source>
</evidence>
<evidence type="ECO:0000256" key="5">
    <source>
        <dbReference type="ARBA" id="ARBA00022679"/>
    </source>
</evidence>
<feature type="domain" description="O-GlcNAc transferase C-terminal" evidence="9">
    <location>
        <begin position="695"/>
        <end position="899"/>
    </location>
</feature>
<reference evidence="10 11" key="2">
    <citation type="submission" date="2015-05" db="EMBL/GenBank/DDBJ databases">
        <authorList>
            <person name="Morales-Cruz A."/>
            <person name="Amrine K.C."/>
            <person name="Cantu D."/>
        </authorList>
    </citation>
    <scope>NUCLEOTIDE SEQUENCE [LARGE SCALE GENOMIC DNA]</scope>
    <source>
        <strain evidence="10">DA912</strain>
    </source>
</reference>
<dbReference type="Pfam" id="PF13374">
    <property type="entry name" value="TPR_10"/>
    <property type="match status" value="1"/>
</dbReference>
<dbReference type="FunFam" id="3.40.50.2000:FF:000110">
    <property type="entry name" value="UDP-N-acetylglucosaminyltransferase protein"/>
    <property type="match status" value="1"/>
</dbReference>
<dbReference type="FunFam" id="1.25.40.10:FF:000552">
    <property type="entry name" value="UDP-N-acetylglucosaminyltransferase (AFU_orthologue AFUA_1G03380)"/>
    <property type="match status" value="1"/>
</dbReference>
<comment type="caution">
    <text evidence="10">The sequence shown here is derived from an EMBL/GenBank/DDBJ whole genome shotgun (WGS) entry which is preliminary data.</text>
</comment>
<dbReference type="GO" id="GO:0097363">
    <property type="term" value="F:protein O-acetylglucosaminyltransferase activity"/>
    <property type="evidence" value="ECO:0007669"/>
    <property type="project" value="UniProtKB-EC"/>
</dbReference>
<feature type="repeat" description="TPR" evidence="8">
    <location>
        <begin position="72"/>
        <end position="105"/>
    </location>
</feature>
<dbReference type="InterPro" id="IPR011990">
    <property type="entry name" value="TPR-like_helical_dom_sf"/>
</dbReference>
<dbReference type="InterPro" id="IPR019734">
    <property type="entry name" value="TPR_rpt"/>
</dbReference>
<dbReference type="Proteomes" id="UP000034680">
    <property type="component" value="Unassembled WGS sequence"/>
</dbReference>
<evidence type="ECO:0000256" key="8">
    <source>
        <dbReference type="PROSITE-ProRule" id="PRU00339"/>
    </source>
</evidence>
<dbReference type="SMART" id="SM00028">
    <property type="entry name" value="TPR"/>
    <property type="match status" value="5"/>
</dbReference>
<dbReference type="InterPro" id="IPR029489">
    <property type="entry name" value="OGT/SEC/SPY_C"/>
</dbReference>
<evidence type="ECO:0000256" key="7">
    <source>
        <dbReference type="ARBA" id="ARBA00022803"/>
    </source>
</evidence>
<dbReference type="STRING" id="1214573.A0A0G2H2Y2"/>
<dbReference type="SUPFAM" id="SSF48452">
    <property type="entry name" value="TPR-like"/>
    <property type="match status" value="2"/>
</dbReference>
<keyword evidence="6" id="KW-0677">Repeat</keyword>